<dbReference type="EMBL" id="CAJVRL010000081">
    <property type="protein sequence ID" value="CAG8957991.1"/>
    <property type="molecule type" value="Genomic_DNA"/>
</dbReference>
<organism evidence="1 2">
    <name type="scientific">Hymenoscyphus fraxineus</name>
    <dbReference type="NCBI Taxonomy" id="746836"/>
    <lineage>
        <taxon>Eukaryota</taxon>
        <taxon>Fungi</taxon>
        <taxon>Dikarya</taxon>
        <taxon>Ascomycota</taxon>
        <taxon>Pezizomycotina</taxon>
        <taxon>Leotiomycetes</taxon>
        <taxon>Helotiales</taxon>
        <taxon>Helotiaceae</taxon>
        <taxon>Hymenoscyphus</taxon>
    </lineage>
</organism>
<name>A0A9N9L3N0_9HELO</name>
<evidence type="ECO:0000313" key="2">
    <source>
        <dbReference type="Proteomes" id="UP000696280"/>
    </source>
</evidence>
<evidence type="ECO:0008006" key="3">
    <source>
        <dbReference type="Google" id="ProtNLM"/>
    </source>
</evidence>
<keyword evidence="2" id="KW-1185">Reference proteome</keyword>
<comment type="caution">
    <text evidence="1">The sequence shown here is derived from an EMBL/GenBank/DDBJ whole genome shotgun (WGS) entry which is preliminary data.</text>
</comment>
<dbReference type="OrthoDB" id="3445164at2759"/>
<evidence type="ECO:0000313" key="1">
    <source>
        <dbReference type="EMBL" id="CAG8957991.1"/>
    </source>
</evidence>
<accession>A0A9N9L3N0</accession>
<dbReference type="AlphaFoldDB" id="A0A9N9L3N0"/>
<dbReference type="Proteomes" id="UP000696280">
    <property type="component" value="Unassembled WGS sequence"/>
</dbReference>
<protein>
    <recommendedName>
        <fullName evidence="3">F-box domain-containing protein</fullName>
    </recommendedName>
</protein>
<reference evidence="1" key="1">
    <citation type="submission" date="2021-07" db="EMBL/GenBank/DDBJ databases">
        <authorList>
            <person name="Durling M."/>
        </authorList>
    </citation>
    <scope>NUCLEOTIDE SEQUENCE</scope>
</reference>
<sequence length="225" mass="26392">MAFYETTSGEYPIPGEEQIATQNFDDISDQFQAGKYGYQDGCTWDIEDFLQKIKLSRDLSPPTEGKAKYYLSTLANEILLMIMKQLDPVTSTCLSLAARRFYGIHKALHPGIILLRDKNETGTKLLRFLHGWMGVQGFVWRIFGVEFTRQLNLWIHYHPGAFVPIANVEYLLMWERMLRERGIYFWHIGDYDKFLIRFGRGFSRRVNGHDFEEMEDDEDPEDELL</sequence>
<proteinExistence type="predicted"/>
<gene>
    <name evidence="1" type="ORF">HYFRA_00000334</name>
</gene>